<dbReference type="PANTHER" id="PTHR32114:SF2">
    <property type="entry name" value="ABC TRANSPORTER ABCH.3"/>
    <property type="match status" value="1"/>
</dbReference>
<accession>A0A5R9IS90</accession>
<proteinExistence type="predicted"/>
<name>A0A5R9IS90_9GAMM</name>
<dbReference type="Gene3D" id="3.40.50.300">
    <property type="entry name" value="P-loop containing nucleotide triphosphate hydrolases"/>
    <property type="match status" value="2"/>
</dbReference>
<dbReference type="InterPro" id="IPR038729">
    <property type="entry name" value="Rad50/SbcC_AAA"/>
</dbReference>
<dbReference type="AlphaFoldDB" id="A0A5R9IS90"/>
<sequence>MKFLNLSIQAFGPFADKQEIDFQKLGNSPLFLIDGPTGAGKSSILHAICFALYGETTDEARKDFAVRCDNANDDVLTQVTLTFSIRDKRYRITRTPTQLRPAKRGDGFTEEKASAHFRELLADDTEVTLVAKKKKDADEMIREIIGLSVEQFRQVMVLPQGKFRELLLAKSDARQSILSTLFQTQIFQKIEQILKDKAALIKGDYEQNQEMINQALQEADVQEVTQLQSRQAQQQRQLDSLSEQKQQLEKERQQAIIAVQDGKKISEQFAERTRLQQAQNEHLNDAQAMQVQSQTLQHAEQAAKIEPAFKALQSMQQDLGQLQTLIDETEKQQTAAKSQLLQRQNELATAQQQYEQRQPMLDAQQQLAKYQEILAGFESIGQECQQKTQAEFDSRQRIEQANTKITEYSLRVKNGETLILSLQKDVDTLPEIIEQQGVLERQLTASRQLHALVGQQQQLTQVLAQQQTQVNLSQAELEAENKVLMTLEFNWHSSQAAVLAAQLHPSDPCPVCGSTQHPNPAQIDPAVPPVNKSMIDQQRGVVEQKQHALQQAQVQLATLRKELEVCQLQQQQLQQQAQGEVSSVAEMEQAVSTHQALINARKQDQQKLVKASEKLQAMQEELQRLSANLQQLEQALPAIAAESATAKMKLADAEKDLPEQYRDKGVLTQAIRDNQQALAKLEYQLLQAQQKHQQAGEHFSAIDSRKATHCQHFEQLQQKCQQLQNQWQQQLKSSSFCDEQAFCAASMEEISLQRLQTQVNEYQQKSKTLADNLALLSTRLTDKTAPDLIDLQAKLEGIEGRYQLHDKEVNQAAIALANSVNVLQRIETYQKRQEQHKQDYEVIGTLANAASGKGKVRVSLERFVLGDILDNVLSIASQRLHVMSKGQYRLVRQAEEQQKRNVTAGLDLAVDDAHTGKVRPVATLSGGESFMASLALALALSEVVQQRSGGIELDTLFIDEGFGSLDQESLQLAINTLIDLQSTGRTIGVISHVNELKEQMALRIDVQNSTGSSNDSAGSRIIVATN</sequence>
<dbReference type="PANTHER" id="PTHR32114">
    <property type="entry name" value="ABC TRANSPORTER ABCH.3"/>
    <property type="match status" value="1"/>
</dbReference>
<dbReference type="OrthoDB" id="9795626at2"/>
<evidence type="ECO:0000256" key="1">
    <source>
        <dbReference type="SAM" id="Coils"/>
    </source>
</evidence>
<keyword evidence="1" id="KW-0175">Coiled coil</keyword>
<feature type="coiled-coil region" evidence="1">
    <location>
        <begin position="542"/>
        <end position="576"/>
    </location>
</feature>
<dbReference type="GO" id="GO:0016887">
    <property type="term" value="F:ATP hydrolysis activity"/>
    <property type="evidence" value="ECO:0007669"/>
    <property type="project" value="InterPro"/>
</dbReference>
<reference evidence="3 4" key="1">
    <citation type="submission" date="2019-05" db="EMBL/GenBank/DDBJ databases">
        <title>Genome sequences of Thalassotalea litorea 1K03283.</title>
        <authorList>
            <person name="Zhang D."/>
        </authorList>
    </citation>
    <scope>NUCLEOTIDE SEQUENCE [LARGE SCALE GENOMIC DNA]</scope>
    <source>
        <strain evidence="3 4">MCCC 1K03283</strain>
    </source>
</reference>
<dbReference type="Pfam" id="PF13558">
    <property type="entry name" value="SbcC_Walker_B"/>
    <property type="match status" value="1"/>
</dbReference>
<evidence type="ECO:0000313" key="4">
    <source>
        <dbReference type="Proteomes" id="UP000307790"/>
    </source>
</evidence>
<keyword evidence="4" id="KW-1185">Reference proteome</keyword>
<gene>
    <name evidence="3" type="ORF">FE810_00655</name>
</gene>
<feature type="domain" description="Rad50/SbcC-type AAA" evidence="2">
    <location>
        <begin position="6"/>
        <end position="251"/>
    </location>
</feature>
<organism evidence="3 4">
    <name type="scientific">Thalassotalea litorea</name>
    <dbReference type="NCBI Taxonomy" id="2020715"/>
    <lineage>
        <taxon>Bacteria</taxon>
        <taxon>Pseudomonadati</taxon>
        <taxon>Pseudomonadota</taxon>
        <taxon>Gammaproteobacteria</taxon>
        <taxon>Alteromonadales</taxon>
        <taxon>Colwelliaceae</taxon>
        <taxon>Thalassotalea</taxon>
    </lineage>
</organism>
<comment type="caution">
    <text evidence="3">The sequence shown here is derived from an EMBL/GenBank/DDBJ whole genome shotgun (WGS) entry which is preliminary data.</text>
</comment>
<dbReference type="SUPFAM" id="SSF57997">
    <property type="entry name" value="Tropomyosin"/>
    <property type="match status" value="1"/>
</dbReference>
<dbReference type="EMBL" id="VCBC01000002">
    <property type="protein sequence ID" value="TLU67499.1"/>
    <property type="molecule type" value="Genomic_DNA"/>
</dbReference>
<dbReference type="GO" id="GO:0006302">
    <property type="term" value="P:double-strand break repair"/>
    <property type="evidence" value="ECO:0007669"/>
    <property type="project" value="InterPro"/>
</dbReference>
<feature type="coiled-coil region" evidence="1">
    <location>
        <begin position="601"/>
        <end position="642"/>
    </location>
</feature>
<dbReference type="InterPro" id="IPR027417">
    <property type="entry name" value="P-loop_NTPase"/>
</dbReference>
<dbReference type="Pfam" id="PF13476">
    <property type="entry name" value="AAA_23"/>
    <property type="match status" value="1"/>
</dbReference>
<evidence type="ECO:0000259" key="2">
    <source>
        <dbReference type="Pfam" id="PF13476"/>
    </source>
</evidence>
<evidence type="ECO:0000313" key="3">
    <source>
        <dbReference type="EMBL" id="TLU67499.1"/>
    </source>
</evidence>
<protein>
    <submittedName>
        <fullName evidence="3">SMC family ATPase</fullName>
    </submittedName>
</protein>
<dbReference type="SUPFAM" id="SSF52540">
    <property type="entry name" value="P-loop containing nucleoside triphosphate hydrolases"/>
    <property type="match status" value="1"/>
</dbReference>
<dbReference type="Proteomes" id="UP000307790">
    <property type="component" value="Unassembled WGS sequence"/>
</dbReference>
<dbReference type="RefSeq" id="WP_138318102.1">
    <property type="nucleotide sequence ID" value="NZ_VCBC01000002.1"/>
</dbReference>
<feature type="coiled-coil region" evidence="1">
    <location>
        <begin position="224"/>
        <end position="258"/>
    </location>
</feature>
<feature type="coiled-coil region" evidence="1">
    <location>
        <begin position="671"/>
        <end position="772"/>
    </location>
</feature>